<accession>A0AAU7GFM0</accession>
<reference evidence="1" key="1">
    <citation type="submission" date="2024-05" db="EMBL/GenBank/DDBJ databases">
        <title>The Natural Products Discovery Center: Release of the First 8490 Sequenced Strains for Exploring Actinobacteria Biosynthetic Diversity.</title>
        <authorList>
            <person name="Kalkreuter E."/>
            <person name="Kautsar S.A."/>
            <person name="Yang D."/>
            <person name="Bader C.D."/>
            <person name="Teijaro C.N."/>
            <person name="Fluegel L."/>
            <person name="Davis C.M."/>
            <person name="Simpson J.R."/>
            <person name="Lauterbach L."/>
            <person name="Steele A.D."/>
            <person name="Gui C."/>
            <person name="Meng S."/>
            <person name="Li G."/>
            <person name="Viehrig K."/>
            <person name="Ye F."/>
            <person name="Su P."/>
            <person name="Kiefer A.F."/>
            <person name="Nichols A."/>
            <person name="Cepeda A.J."/>
            <person name="Yan W."/>
            <person name="Fan B."/>
            <person name="Jiang Y."/>
            <person name="Adhikari A."/>
            <person name="Zheng C.-J."/>
            <person name="Schuster L."/>
            <person name="Cowan T.M."/>
            <person name="Smanski M.J."/>
            <person name="Chevrette M.G."/>
            <person name="de Carvalho L.P.S."/>
            <person name="Shen B."/>
        </authorList>
    </citation>
    <scope>NUCLEOTIDE SEQUENCE</scope>
    <source>
        <strain evidence="1">NPDC080035</strain>
    </source>
</reference>
<dbReference type="EMBL" id="CP157390">
    <property type="protein sequence ID" value="XBM49449.1"/>
    <property type="molecule type" value="Genomic_DNA"/>
</dbReference>
<gene>
    <name evidence="1" type="ORF">AAME72_06195</name>
</gene>
<dbReference type="RefSeq" id="WP_348789367.1">
    <property type="nucleotide sequence ID" value="NZ_CP157390.1"/>
</dbReference>
<dbReference type="InterPro" id="IPR023393">
    <property type="entry name" value="START-like_dom_sf"/>
</dbReference>
<dbReference type="InterPro" id="IPR019587">
    <property type="entry name" value="Polyketide_cyclase/dehydratase"/>
</dbReference>
<sequence length="149" mass="16800">MAASVIVERTERILVAPDRLLPMIANLPQWIEWSPWEGTDPGMDREYGGEPGTVGSSYRWEGDRKAGAGSMRITAVDPDGVSIDLRFTRPFRSTSDIRFVLDAEGDDATRVIWRMESPKTFLSRFINLDKLVGPDFERGLRQLKQVAES</sequence>
<name>A0AAU7GFM0_9MICO</name>
<dbReference type="AlphaFoldDB" id="A0AAU7GFM0"/>
<dbReference type="Gene3D" id="3.30.530.20">
    <property type="match status" value="1"/>
</dbReference>
<organism evidence="1">
    <name type="scientific">Leifsonia sp. NPDC080035</name>
    <dbReference type="NCBI Taxonomy" id="3143936"/>
    <lineage>
        <taxon>Bacteria</taxon>
        <taxon>Bacillati</taxon>
        <taxon>Actinomycetota</taxon>
        <taxon>Actinomycetes</taxon>
        <taxon>Micrococcales</taxon>
        <taxon>Microbacteriaceae</taxon>
        <taxon>Leifsonia</taxon>
    </lineage>
</organism>
<dbReference type="CDD" id="cd07818">
    <property type="entry name" value="SRPBCC_1"/>
    <property type="match status" value="1"/>
</dbReference>
<dbReference type="Pfam" id="PF10604">
    <property type="entry name" value="Polyketide_cyc2"/>
    <property type="match status" value="1"/>
</dbReference>
<evidence type="ECO:0000313" key="1">
    <source>
        <dbReference type="EMBL" id="XBM49449.1"/>
    </source>
</evidence>
<dbReference type="SUPFAM" id="SSF55961">
    <property type="entry name" value="Bet v1-like"/>
    <property type="match status" value="1"/>
</dbReference>
<proteinExistence type="predicted"/>
<protein>
    <submittedName>
        <fullName evidence="1">SRPBCC family protein</fullName>
    </submittedName>
</protein>